<dbReference type="Proteomes" id="UP000305675">
    <property type="component" value="Unassembled WGS sequence"/>
</dbReference>
<name>A0A4U1BL69_9GAMM</name>
<keyword evidence="2" id="KW-1185">Reference proteome</keyword>
<accession>A0A4U1BL69</accession>
<comment type="caution">
    <text evidence="1">The sequence shown here is derived from an EMBL/GenBank/DDBJ whole genome shotgun (WGS) entry which is preliminary data.</text>
</comment>
<dbReference type="AlphaFoldDB" id="A0A4U1BL69"/>
<dbReference type="OrthoDB" id="7058336at2"/>
<sequence>MLEQLESLWSEYTTIDVPELKGVRLRRASSRKKASILLYPPKQPIGEFRMLSNIDVHCGWECPVNLRWAKGLNINEQSETLRDIQLKALENAVGAGQYPYLLWFYREKSPKKRAIYTDSVGASFIKLNSVWQVVYNCRELGTLVGAQGHKGEAVDYEKLPPNAYFVVMENEAVARRHSAS</sequence>
<gene>
    <name evidence="1" type="ORF">FCL42_16525</name>
</gene>
<proteinExistence type="predicted"/>
<dbReference type="EMBL" id="SWCJ01000015">
    <property type="protein sequence ID" value="TKB52022.1"/>
    <property type="molecule type" value="Genomic_DNA"/>
</dbReference>
<organism evidence="1 2">
    <name type="scientific">Ferrimonas aestuarii</name>
    <dbReference type="NCBI Taxonomy" id="2569539"/>
    <lineage>
        <taxon>Bacteria</taxon>
        <taxon>Pseudomonadati</taxon>
        <taxon>Pseudomonadota</taxon>
        <taxon>Gammaproteobacteria</taxon>
        <taxon>Alteromonadales</taxon>
        <taxon>Ferrimonadaceae</taxon>
        <taxon>Ferrimonas</taxon>
    </lineage>
</organism>
<reference evidence="1 2" key="1">
    <citation type="submission" date="2019-04" db="EMBL/GenBank/DDBJ databases">
        <authorList>
            <person name="Hwang J.C."/>
        </authorList>
    </citation>
    <scope>NUCLEOTIDE SEQUENCE [LARGE SCALE GENOMIC DNA]</scope>
    <source>
        <strain evidence="1 2">IMCC35002</strain>
    </source>
</reference>
<evidence type="ECO:0000313" key="2">
    <source>
        <dbReference type="Proteomes" id="UP000305675"/>
    </source>
</evidence>
<protein>
    <submittedName>
        <fullName evidence="1">Uncharacterized protein</fullName>
    </submittedName>
</protein>
<dbReference type="RefSeq" id="WP_136864536.1">
    <property type="nucleotide sequence ID" value="NZ_SWCJ01000015.1"/>
</dbReference>
<evidence type="ECO:0000313" key="1">
    <source>
        <dbReference type="EMBL" id="TKB52022.1"/>
    </source>
</evidence>